<evidence type="ECO:0000313" key="4">
    <source>
        <dbReference type="WBParaSite" id="GPUH_0001141601-mRNA-1"/>
    </source>
</evidence>
<proteinExistence type="predicted"/>
<reference evidence="2 3" key="2">
    <citation type="submission" date="2018-11" db="EMBL/GenBank/DDBJ databases">
        <authorList>
            <consortium name="Pathogen Informatics"/>
        </authorList>
    </citation>
    <scope>NUCLEOTIDE SEQUENCE [LARGE SCALE GENOMIC DNA]</scope>
</reference>
<dbReference type="AlphaFoldDB" id="A0A183DRR1"/>
<gene>
    <name evidence="2" type="ORF">GPUH_LOCUS11402</name>
</gene>
<evidence type="ECO:0000256" key="1">
    <source>
        <dbReference type="SAM" id="MobiDB-lite"/>
    </source>
</evidence>
<evidence type="ECO:0000313" key="3">
    <source>
        <dbReference type="Proteomes" id="UP000271098"/>
    </source>
</evidence>
<dbReference type="EMBL" id="UYRT01078531">
    <property type="protein sequence ID" value="VDN18727.1"/>
    <property type="molecule type" value="Genomic_DNA"/>
</dbReference>
<evidence type="ECO:0000313" key="2">
    <source>
        <dbReference type="EMBL" id="VDN18727.1"/>
    </source>
</evidence>
<feature type="compositionally biased region" description="Polar residues" evidence="1">
    <location>
        <begin position="14"/>
        <end position="23"/>
    </location>
</feature>
<organism evidence="4">
    <name type="scientific">Gongylonema pulchrum</name>
    <dbReference type="NCBI Taxonomy" id="637853"/>
    <lineage>
        <taxon>Eukaryota</taxon>
        <taxon>Metazoa</taxon>
        <taxon>Ecdysozoa</taxon>
        <taxon>Nematoda</taxon>
        <taxon>Chromadorea</taxon>
        <taxon>Rhabditida</taxon>
        <taxon>Spirurina</taxon>
        <taxon>Spiruromorpha</taxon>
        <taxon>Spiruroidea</taxon>
        <taxon>Gongylonematidae</taxon>
        <taxon>Gongylonema</taxon>
    </lineage>
</organism>
<feature type="region of interest" description="Disordered" evidence="1">
    <location>
        <begin position="1"/>
        <end position="32"/>
    </location>
</feature>
<dbReference type="OrthoDB" id="285793at2759"/>
<dbReference type="Proteomes" id="UP000271098">
    <property type="component" value="Unassembled WGS sequence"/>
</dbReference>
<reference evidence="4" key="1">
    <citation type="submission" date="2016-06" db="UniProtKB">
        <authorList>
            <consortium name="WormBaseParasite"/>
        </authorList>
    </citation>
    <scope>IDENTIFICATION</scope>
</reference>
<protein>
    <submittedName>
        <fullName evidence="4">KID domain-containing protein</fullName>
    </submittedName>
</protein>
<accession>A0A183DRR1</accession>
<dbReference type="WBParaSite" id="GPUH_0001141601-mRNA-1">
    <property type="protein sequence ID" value="GPUH_0001141601-mRNA-1"/>
    <property type="gene ID" value="GPUH_0001141601"/>
</dbReference>
<sequence length="168" mass="17457">MTSASMPSTPAAVSLQQGNQMAPTTTGGATSSAGQFEHITVMTSLQQTPEACTEMTVSSAADGGAYAVITTTSAAGLQIYPPSAITQQVQQSTTPALSRGGATKQLASIAMTAGDDGPTVRQHLQQQHKVRLQQQQQQQLALQERMKSDKVSVFAGLLLTIFCCSGPS</sequence>
<keyword evidence="3" id="KW-1185">Reference proteome</keyword>
<name>A0A183DRR1_9BILA</name>